<dbReference type="Gene3D" id="3.40.50.300">
    <property type="entry name" value="P-loop containing nucleotide triphosphate hydrolases"/>
    <property type="match status" value="1"/>
</dbReference>
<accession>A0A1Q9CNM9</accession>
<evidence type="ECO:0000313" key="2">
    <source>
        <dbReference type="EMBL" id="OLP84524.1"/>
    </source>
</evidence>
<evidence type="ECO:0000313" key="3">
    <source>
        <dbReference type="Proteomes" id="UP000186817"/>
    </source>
</evidence>
<dbReference type="InterPro" id="IPR027443">
    <property type="entry name" value="IPNS-like_sf"/>
</dbReference>
<dbReference type="SUPFAM" id="SSF48452">
    <property type="entry name" value="TPR-like"/>
    <property type="match status" value="1"/>
</dbReference>
<dbReference type="Gene3D" id="2.60.120.330">
    <property type="entry name" value="B-lactam Antibiotic, Isopenicillin N Synthase, Chain"/>
    <property type="match status" value="1"/>
</dbReference>
<protein>
    <submittedName>
        <fullName evidence="2">Uncharacterized protein</fullName>
    </submittedName>
</protein>
<feature type="region of interest" description="Disordered" evidence="1">
    <location>
        <begin position="195"/>
        <end position="216"/>
    </location>
</feature>
<name>A0A1Q9CNM9_SYMMI</name>
<dbReference type="OrthoDB" id="436908at2759"/>
<dbReference type="AlphaFoldDB" id="A0A1Q9CNM9"/>
<proteinExistence type="predicted"/>
<keyword evidence="3" id="KW-1185">Reference proteome</keyword>
<dbReference type="EMBL" id="LSRX01001035">
    <property type="protein sequence ID" value="OLP84524.1"/>
    <property type="molecule type" value="Genomic_DNA"/>
</dbReference>
<evidence type="ECO:0000256" key="1">
    <source>
        <dbReference type="SAM" id="MobiDB-lite"/>
    </source>
</evidence>
<reference evidence="2 3" key="1">
    <citation type="submission" date="2016-02" db="EMBL/GenBank/DDBJ databases">
        <title>Genome analysis of coral dinoflagellate symbionts highlights evolutionary adaptations to a symbiotic lifestyle.</title>
        <authorList>
            <person name="Aranda M."/>
            <person name="Li Y."/>
            <person name="Liew Y.J."/>
            <person name="Baumgarten S."/>
            <person name="Simakov O."/>
            <person name="Wilson M."/>
            <person name="Piel J."/>
            <person name="Ashoor H."/>
            <person name="Bougouffa S."/>
            <person name="Bajic V.B."/>
            <person name="Ryu T."/>
            <person name="Ravasi T."/>
            <person name="Bayer T."/>
            <person name="Micklem G."/>
            <person name="Kim H."/>
            <person name="Bhak J."/>
            <person name="Lajeunesse T.C."/>
            <person name="Voolstra C.R."/>
        </authorList>
    </citation>
    <scope>NUCLEOTIDE SEQUENCE [LARGE SCALE GENOMIC DNA]</scope>
    <source>
        <strain evidence="2 3">CCMP2467</strain>
    </source>
</reference>
<comment type="caution">
    <text evidence="2">The sequence shown here is derived from an EMBL/GenBank/DDBJ whole genome shotgun (WGS) entry which is preliminary data.</text>
</comment>
<organism evidence="2 3">
    <name type="scientific">Symbiodinium microadriaticum</name>
    <name type="common">Dinoflagellate</name>
    <name type="synonym">Zooxanthella microadriatica</name>
    <dbReference type="NCBI Taxonomy" id="2951"/>
    <lineage>
        <taxon>Eukaryota</taxon>
        <taxon>Sar</taxon>
        <taxon>Alveolata</taxon>
        <taxon>Dinophyceae</taxon>
        <taxon>Suessiales</taxon>
        <taxon>Symbiodiniaceae</taxon>
        <taxon>Symbiodinium</taxon>
    </lineage>
</organism>
<dbReference type="InterPro" id="IPR011990">
    <property type="entry name" value="TPR-like_helical_dom_sf"/>
</dbReference>
<dbReference type="InterPro" id="IPR027417">
    <property type="entry name" value="P-loop_NTPase"/>
</dbReference>
<gene>
    <name evidence="2" type="ORF">AK812_SmicGene34592</name>
</gene>
<sequence length="542" mass="59189">MPLQLHASCRSNLVVCGLSGKRYSGVAEFHEMLKPLLPAGVVLIPRDGLCSLEALHRYVRWAPACFFIRIEAAPNVREANGWRSKFGPEDLVRDEHWTEVGLDDWDGWDAVVQHDGNQQTLLRTAEDLAPRIAALCQTPALTKHRPIPETSVKRTEFTTPMPDCMKFGGAEAYVPSQPIAHAEVEGASARVQHVRAEQVPTRGSPTQPVQRPESPDNLDELDQLTTFKAASFSHSRQSRLQAAHPTTTIRRQETGLDMMRQAPTRTPGGKATRCGTTGRMATAGEGAGTGPGTTTSRQPTAGGIGRTGPGLGSGSQAGTSEAISLAAKVGLKADQCVGDSEWAKDRCVDPVLPFLKGLSLARLNQPAQAANSLEEAIALNPGFKQAYLEFDQACTALRDFPRCRRVAQKLVDHGGHWVNCWQRPLHFHAGEDPKVTSRPWYEPEQFELVRCLEENFAVIQRELCELNAPRGCRWGGVGTAHRGNQNSSHDADLVAAGEWQEVVLLGDSDECNENCLHCPATASLLNKFDEAACLPSSHWHMF</sequence>
<dbReference type="Proteomes" id="UP000186817">
    <property type="component" value="Unassembled WGS sequence"/>
</dbReference>
<dbReference type="Gene3D" id="1.25.40.10">
    <property type="entry name" value="Tetratricopeptide repeat domain"/>
    <property type="match status" value="1"/>
</dbReference>